<evidence type="ECO:0000256" key="7">
    <source>
        <dbReference type="ARBA" id="ARBA00022884"/>
    </source>
</evidence>
<evidence type="ECO:0000256" key="3">
    <source>
        <dbReference type="ARBA" id="ARBA00022555"/>
    </source>
</evidence>
<dbReference type="HOGENOM" id="CLU_037952_4_0_2"/>
<evidence type="ECO:0000256" key="8">
    <source>
        <dbReference type="ARBA" id="ARBA00022977"/>
    </source>
</evidence>
<dbReference type="Pfam" id="PF02926">
    <property type="entry name" value="THUMP"/>
    <property type="match status" value="1"/>
</dbReference>
<dbReference type="InterPro" id="IPR004114">
    <property type="entry name" value="THUMP_dom"/>
</dbReference>
<sequence length="389" mass="43224">MDFDLIIVRYGEIGIKSEPIRRKYENLLVKNIRAMLAANGIDFEDIARERGRIYVKTKDEGAIQLLSKVFGVVSCSPAISAGSTVEEAAKFAADVARNIVKDGESFAIVPRNASYQKLTPMEIGRICGDAVLEAIRERKPHVDLRNAKHRIHVELRDSGAYVFTDIVPGVGGMPLGSQGKMVAMVSGGIDSPVAAWLMMKRGCEIVPVFFHNAPYFDDTTMERALNTLKKLKEWCPGHEMKAYIMPHGRNLQAFLEKGNQKYTCVFCKHLMYKVSRAIAEKEGAHGIVTGSSLGQVASQTSDNMLAEAYDVDFPVYHPLIGLDKEEIVGISKRIGLFDISIQKAAGCRAVPKHPSIHGRREEVIRMEREQFDFDELVALEVENAKEVTL</sequence>
<dbReference type="FunFam" id="3.40.50.620:FF:000053">
    <property type="entry name" value="Probable tRNA sulfurtransferase"/>
    <property type="match status" value="1"/>
</dbReference>
<dbReference type="AlphaFoldDB" id="H8I7V5"/>
<dbReference type="InterPro" id="IPR003720">
    <property type="entry name" value="tRNA_STrfase"/>
</dbReference>
<dbReference type="GO" id="GO:0005829">
    <property type="term" value="C:cytosol"/>
    <property type="evidence" value="ECO:0007669"/>
    <property type="project" value="TreeGrafter"/>
</dbReference>
<dbReference type="GO" id="GO:0005524">
    <property type="term" value="F:ATP binding"/>
    <property type="evidence" value="ECO:0007669"/>
    <property type="project" value="UniProtKB-UniRule"/>
</dbReference>
<dbReference type="InterPro" id="IPR020536">
    <property type="entry name" value="ThiI_AANH"/>
</dbReference>
<dbReference type="HAMAP" id="MF_00021">
    <property type="entry name" value="ThiI"/>
    <property type="match status" value="1"/>
</dbReference>
<organism evidence="11 12">
    <name type="scientific">Methanocella conradii (strain DSM 24694 / JCM 17849 / CGMCC 1.5162 / HZ254)</name>
    <dbReference type="NCBI Taxonomy" id="1041930"/>
    <lineage>
        <taxon>Archaea</taxon>
        <taxon>Methanobacteriati</taxon>
        <taxon>Methanobacteriota</taxon>
        <taxon>Stenosarchaea group</taxon>
        <taxon>Methanomicrobia</taxon>
        <taxon>Methanocellales</taxon>
        <taxon>Methanocellaceae</taxon>
        <taxon>Methanocella</taxon>
    </lineage>
</organism>
<dbReference type="GO" id="GO:0009229">
    <property type="term" value="P:thiamine diphosphate biosynthetic process"/>
    <property type="evidence" value="ECO:0007669"/>
    <property type="project" value="UniProtKB-UniRule"/>
</dbReference>
<dbReference type="OrthoDB" id="372227at2157"/>
<reference evidence="11 12" key="1">
    <citation type="journal article" date="2012" name="J. Bacteriol.">
        <title>Complete genome sequence of a thermophilic methanogen, Methanocella conradii HZ254, isolated from Chinese rice field soil.</title>
        <authorList>
            <person name="Lu Z."/>
            <person name="Lu Y."/>
        </authorList>
    </citation>
    <scope>NUCLEOTIDE SEQUENCE [LARGE SCALE GENOMIC DNA]</scope>
    <source>
        <strain evidence="12">DSM 24694 / JCM 17849 / CGMCC 1.5162 / HZ254</strain>
    </source>
</reference>
<feature type="domain" description="THUMP" evidence="10">
    <location>
        <begin position="60"/>
        <end position="166"/>
    </location>
</feature>
<accession>H8I7V5</accession>
<evidence type="ECO:0000313" key="12">
    <source>
        <dbReference type="Proteomes" id="UP000005233"/>
    </source>
</evidence>
<dbReference type="InterPro" id="IPR049961">
    <property type="entry name" value="ThiI_N"/>
</dbReference>
<comment type="caution">
    <text evidence="9">Lacks conserved residue(s) required for the propagation of feature annotation.</text>
</comment>
<feature type="binding site" evidence="9">
    <location>
        <position position="290"/>
    </location>
    <ligand>
        <name>ATP</name>
        <dbReference type="ChEBI" id="CHEBI:30616"/>
    </ligand>
</feature>
<dbReference type="InterPro" id="IPR054173">
    <property type="entry name" value="ThiI_fer"/>
</dbReference>
<comment type="function">
    <text evidence="9">Catalyzes the ATP-dependent transfer of a sulfur to tRNA to produce 4-thiouridine in position 8 of tRNAs, which functions as a near-UV photosensor. Also catalyzes the transfer of sulfur to the sulfur carrier protein ThiS, forming ThiS-thiocarboxylate. This is a step in the synthesis of thiazole, in the thiamine biosynthesis pathway. The sulfur is donated as persulfide by IscS.</text>
</comment>
<comment type="subcellular location">
    <subcellularLocation>
        <location evidence="1 9">Cytoplasm</location>
    </subcellularLocation>
</comment>
<dbReference type="EC" id="2.8.1.4" evidence="9"/>
<evidence type="ECO:0000256" key="1">
    <source>
        <dbReference type="ARBA" id="ARBA00004496"/>
    </source>
</evidence>
<dbReference type="GO" id="GO:0004810">
    <property type="term" value="F:CCA tRNA nucleotidyltransferase activity"/>
    <property type="evidence" value="ECO:0007669"/>
    <property type="project" value="InterPro"/>
</dbReference>
<dbReference type="PANTHER" id="PTHR43209">
    <property type="entry name" value="TRNA SULFURTRANSFERASE"/>
    <property type="match status" value="1"/>
</dbReference>
<dbReference type="GeneID" id="11971742"/>
<feature type="binding site" evidence="9">
    <location>
        <position position="268"/>
    </location>
    <ligand>
        <name>ATP</name>
        <dbReference type="ChEBI" id="CHEBI:30616"/>
    </ligand>
</feature>
<protein>
    <recommendedName>
        <fullName evidence="9">Probable tRNA sulfurtransferase</fullName>
        <ecNumber evidence="9">2.8.1.4</ecNumber>
    </recommendedName>
    <alternativeName>
        <fullName evidence="9">Sulfur carrier protein ThiS sulfurtransferase</fullName>
    </alternativeName>
    <alternativeName>
        <fullName evidence="9">Thiamine biosynthesis protein ThiI</fullName>
    </alternativeName>
    <alternativeName>
        <fullName evidence="9">tRNA 4-thiouridine synthase</fullName>
    </alternativeName>
</protein>
<dbReference type="CDD" id="cd01712">
    <property type="entry name" value="PPase_ThiI"/>
    <property type="match status" value="1"/>
</dbReference>
<keyword evidence="7 9" id="KW-0694">RNA-binding</keyword>
<dbReference type="Gene3D" id="3.40.50.620">
    <property type="entry name" value="HUPs"/>
    <property type="match status" value="1"/>
</dbReference>
<dbReference type="RefSeq" id="WP_014406186.1">
    <property type="nucleotide sequence ID" value="NC_017034.1"/>
</dbReference>
<dbReference type="SUPFAM" id="SSF52402">
    <property type="entry name" value="Adenine nucleotide alpha hydrolases-like"/>
    <property type="match status" value="1"/>
</dbReference>
<dbReference type="NCBIfam" id="TIGR00342">
    <property type="entry name" value="tRNA uracil 4-sulfurtransferase ThiI"/>
    <property type="match status" value="1"/>
</dbReference>
<dbReference type="GO" id="GO:0052837">
    <property type="term" value="P:thiazole biosynthetic process"/>
    <property type="evidence" value="ECO:0007669"/>
    <property type="project" value="TreeGrafter"/>
</dbReference>
<evidence type="ECO:0000259" key="10">
    <source>
        <dbReference type="PROSITE" id="PS51165"/>
    </source>
</evidence>
<dbReference type="InterPro" id="IPR049962">
    <property type="entry name" value="THUMP_ThiI"/>
</dbReference>
<comment type="catalytic activity">
    <reaction evidence="9">
        <text>[ThiI sulfur-carrier protein]-S-sulfanyl-L-cysteine + a uridine in tRNA + 2 reduced [2Fe-2S]-[ferredoxin] + ATP + H(+) = [ThiI sulfur-carrier protein]-L-cysteine + a 4-thiouridine in tRNA + 2 oxidized [2Fe-2S]-[ferredoxin] + AMP + diphosphate</text>
        <dbReference type="Rhea" id="RHEA:24176"/>
        <dbReference type="Rhea" id="RHEA-COMP:10000"/>
        <dbReference type="Rhea" id="RHEA-COMP:10001"/>
        <dbReference type="Rhea" id="RHEA-COMP:13337"/>
        <dbReference type="Rhea" id="RHEA-COMP:13338"/>
        <dbReference type="Rhea" id="RHEA-COMP:13339"/>
        <dbReference type="Rhea" id="RHEA-COMP:13340"/>
        <dbReference type="ChEBI" id="CHEBI:15378"/>
        <dbReference type="ChEBI" id="CHEBI:29950"/>
        <dbReference type="ChEBI" id="CHEBI:30616"/>
        <dbReference type="ChEBI" id="CHEBI:33019"/>
        <dbReference type="ChEBI" id="CHEBI:33737"/>
        <dbReference type="ChEBI" id="CHEBI:33738"/>
        <dbReference type="ChEBI" id="CHEBI:61963"/>
        <dbReference type="ChEBI" id="CHEBI:65315"/>
        <dbReference type="ChEBI" id="CHEBI:136798"/>
        <dbReference type="ChEBI" id="CHEBI:456215"/>
        <dbReference type="EC" id="2.8.1.4"/>
    </reaction>
</comment>
<dbReference type="CDD" id="cd11716">
    <property type="entry name" value="THUMP_ThiI"/>
    <property type="match status" value="1"/>
</dbReference>
<dbReference type="STRING" id="1041930.Mtc_1603"/>
<evidence type="ECO:0000256" key="5">
    <source>
        <dbReference type="ARBA" id="ARBA00022741"/>
    </source>
</evidence>
<dbReference type="SUPFAM" id="SSF143437">
    <property type="entry name" value="THUMP domain-like"/>
    <property type="match status" value="1"/>
</dbReference>
<keyword evidence="3 9" id="KW-0820">tRNA-binding</keyword>
<dbReference type="Pfam" id="PF22025">
    <property type="entry name" value="ThiI_fer"/>
    <property type="match status" value="1"/>
</dbReference>
<dbReference type="Gene3D" id="3.30.2130.30">
    <property type="match status" value="1"/>
</dbReference>
<dbReference type="InterPro" id="IPR014729">
    <property type="entry name" value="Rossmann-like_a/b/a_fold"/>
</dbReference>
<evidence type="ECO:0000256" key="4">
    <source>
        <dbReference type="ARBA" id="ARBA00022679"/>
    </source>
</evidence>
<keyword evidence="12" id="KW-1185">Reference proteome</keyword>
<dbReference type="PROSITE" id="PS51165">
    <property type="entry name" value="THUMP"/>
    <property type="match status" value="1"/>
</dbReference>
<dbReference type="SMART" id="SM00981">
    <property type="entry name" value="THUMP"/>
    <property type="match status" value="1"/>
</dbReference>
<keyword evidence="6 9" id="KW-0067">ATP-binding</keyword>
<keyword evidence="8 9" id="KW-0784">Thiamine biosynthesis</keyword>
<dbReference type="GO" id="GO:0002937">
    <property type="term" value="P:tRNA 4-thiouridine biosynthesis"/>
    <property type="evidence" value="ECO:0007669"/>
    <property type="project" value="TreeGrafter"/>
</dbReference>
<evidence type="ECO:0000313" key="11">
    <source>
        <dbReference type="EMBL" id="AFD00355.1"/>
    </source>
</evidence>
<proteinExistence type="inferred from homology"/>
<comment type="pathway">
    <text evidence="9">Cofactor biosynthesis; thiamine diphosphate biosynthesis.</text>
</comment>
<dbReference type="GO" id="GO:0140741">
    <property type="term" value="F:tRNA-uracil-4 sulfurtransferase activity"/>
    <property type="evidence" value="ECO:0007669"/>
    <property type="project" value="UniProtKB-EC"/>
</dbReference>
<feature type="binding site" evidence="9">
    <location>
        <position position="299"/>
    </location>
    <ligand>
        <name>ATP</name>
        <dbReference type="ChEBI" id="CHEBI:30616"/>
    </ligand>
</feature>
<evidence type="ECO:0000256" key="9">
    <source>
        <dbReference type="HAMAP-Rule" id="MF_00021"/>
    </source>
</evidence>
<dbReference type="UniPathway" id="UPA00060"/>
<dbReference type="GO" id="GO:0000049">
    <property type="term" value="F:tRNA binding"/>
    <property type="evidence" value="ECO:0007669"/>
    <property type="project" value="UniProtKB-UniRule"/>
</dbReference>
<evidence type="ECO:0000256" key="6">
    <source>
        <dbReference type="ARBA" id="ARBA00022840"/>
    </source>
</evidence>
<dbReference type="InterPro" id="IPR050102">
    <property type="entry name" value="tRNA_sulfurtransferase_ThiI"/>
</dbReference>
<keyword evidence="5 9" id="KW-0547">Nucleotide-binding</keyword>
<keyword evidence="4 9" id="KW-0808">Transferase</keyword>
<comment type="catalytic activity">
    <reaction evidence="9">
        <text>[ThiS sulfur-carrier protein]-C-terminal Gly-Gly-AMP + S-sulfanyl-L-cysteinyl-[cysteine desulfurase] + AH2 = [ThiS sulfur-carrier protein]-C-terminal-Gly-aminoethanethioate + L-cysteinyl-[cysteine desulfurase] + A + AMP + 2 H(+)</text>
        <dbReference type="Rhea" id="RHEA:43340"/>
        <dbReference type="Rhea" id="RHEA-COMP:12157"/>
        <dbReference type="Rhea" id="RHEA-COMP:12158"/>
        <dbReference type="Rhea" id="RHEA-COMP:12910"/>
        <dbReference type="Rhea" id="RHEA-COMP:19908"/>
        <dbReference type="ChEBI" id="CHEBI:13193"/>
        <dbReference type="ChEBI" id="CHEBI:15378"/>
        <dbReference type="ChEBI" id="CHEBI:17499"/>
        <dbReference type="ChEBI" id="CHEBI:29950"/>
        <dbReference type="ChEBI" id="CHEBI:61963"/>
        <dbReference type="ChEBI" id="CHEBI:90618"/>
        <dbReference type="ChEBI" id="CHEBI:232372"/>
        <dbReference type="ChEBI" id="CHEBI:456215"/>
    </reaction>
</comment>
<dbReference type="KEGG" id="mez:Mtc_1603"/>
<evidence type="ECO:0000256" key="2">
    <source>
        <dbReference type="ARBA" id="ARBA00022490"/>
    </source>
</evidence>
<dbReference type="Pfam" id="PF02568">
    <property type="entry name" value="ThiI"/>
    <property type="match status" value="1"/>
</dbReference>
<gene>
    <name evidence="11" type="primary">thiI-2</name>
    <name evidence="9" type="synonym">thiI</name>
    <name evidence="11" type="ordered locus">Mtc_1603</name>
</gene>
<dbReference type="PANTHER" id="PTHR43209:SF1">
    <property type="entry name" value="TRNA SULFURTRANSFERASE"/>
    <property type="match status" value="1"/>
</dbReference>
<name>H8I7V5_METCZ</name>
<dbReference type="GO" id="GO:0009228">
    <property type="term" value="P:thiamine biosynthetic process"/>
    <property type="evidence" value="ECO:0007669"/>
    <property type="project" value="UniProtKB-KW"/>
</dbReference>
<comment type="similarity">
    <text evidence="9">Belongs to the ThiI family.</text>
</comment>
<keyword evidence="2 9" id="KW-0963">Cytoplasm</keyword>
<dbReference type="eggNOG" id="arCOG00038">
    <property type="taxonomic scope" value="Archaea"/>
</dbReference>
<dbReference type="Proteomes" id="UP000005233">
    <property type="component" value="Chromosome"/>
</dbReference>
<dbReference type="EMBL" id="CP003243">
    <property type="protein sequence ID" value="AFD00355.1"/>
    <property type="molecule type" value="Genomic_DNA"/>
</dbReference>
<feature type="binding site" evidence="9">
    <location>
        <begin position="184"/>
        <end position="185"/>
    </location>
    <ligand>
        <name>ATP</name>
        <dbReference type="ChEBI" id="CHEBI:30616"/>
    </ligand>
</feature>